<organism evidence="8 9">
    <name type="scientific">Dichotomopilus funicola</name>
    <dbReference type="NCBI Taxonomy" id="1934379"/>
    <lineage>
        <taxon>Eukaryota</taxon>
        <taxon>Fungi</taxon>
        <taxon>Dikarya</taxon>
        <taxon>Ascomycota</taxon>
        <taxon>Pezizomycotina</taxon>
        <taxon>Sordariomycetes</taxon>
        <taxon>Sordariomycetidae</taxon>
        <taxon>Sordariales</taxon>
        <taxon>Chaetomiaceae</taxon>
        <taxon>Dichotomopilus</taxon>
    </lineage>
</organism>
<dbReference type="Proteomes" id="UP001302676">
    <property type="component" value="Unassembled WGS sequence"/>
</dbReference>
<dbReference type="GeneID" id="87814121"/>
<reference evidence="8" key="1">
    <citation type="journal article" date="2023" name="Mol. Phylogenet. Evol.">
        <title>Genome-scale phylogeny and comparative genomics of the fungal order Sordariales.</title>
        <authorList>
            <person name="Hensen N."/>
            <person name="Bonometti L."/>
            <person name="Westerberg I."/>
            <person name="Brannstrom I.O."/>
            <person name="Guillou S."/>
            <person name="Cros-Aarteil S."/>
            <person name="Calhoun S."/>
            <person name="Haridas S."/>
            <person name="Kuo A."/>
            <person name="Mondo S."/>
            <person name="Pangilinan J."/>
            <person name="Riley R."/>
            <person name="LaButti K."/>
            <person name="Andreopoulos B."/>
            <person name="Lipzen A."/>
            <person name="Chen C."/>
            <person name="Yan M."/>
            <person name="Daum C."/>
            <person name="Ng V."/>
            <person name="Clum A."/>
            <person name="Steindorff A."/>
            <person name="Ohm R.A."/>
            <person name="Martin F."/>
            <person name="Silar P."/>
            <person name="Natvig D.O."/>
            <person name="Lalanne C."/>
            <person name="Gautier V."/>
            <person name="Ament-Velasquez S.L."/>
            <person name="Kruys A."/>
            <person name="Hutchinson M.I."/>
            <person name="Powell A.J."/>
            <person name="Barry K."/>
            <person name="Miller A.N."/>
            <person name="Grigoriev I.V."/>
            <person name="Debuchy R."/>
            <person name="Gladieux P."/>
            <person name="Hiltunen Thoren M."/>
            <person name="Johannesson H."/>
        </authorList>
    </citation>
    <scope>NUCLEOTIDE SEQUENCE</scope>
    <source>
        <strain evidence="8">CBS 141.50</strain>
    </source>
</reference>
<evidence type="ECO:0000256" key="5">
    <source>
        <dbReference type="ARBA" id="ARBA00023128"/>
    </source>
</evidence>
<evidence type="ECO:0000313" key="9">
    <source>
        <dbReference type="Proteomes" id="UP001302676"/>
    </source>
</evidence>
<sequence>MTFQLSGSANKPIIFLYHSLGGIVVKRALYYAQTRTGYTDHAIFTYTYNILFFGTPHNGISKATWLVYLKRAGAAATLGTASRRSDLVAALEHESETLQNVTDFFVPLASRFWIFYFWETRKTYLGWTPLFTLTLGKAVFIVPHTSAVPPHDNDAERAGIVADHRGMVRFETPDDQGFQLVVDALGRYCFDAVKDGAVGVGMGMGMGMDDAAAERKGERVDEGINGEVVKGEVVEGRETRGVVEEVETKDGGVGVGSGDNDGNPGDKKGQNGQNHDEIGRGNENVNKNGWNDSKINAVVTVDGSPSGKADDEELEEWSGRTETFVSVDSTERRRVGSSWWGLN</sequence>
<comment type="subcellular location">
    <subcellularLocation>
        <location evidence="2">Endoplasmic reticulum</location>
    </subcellularLocation>
    <subcellularLocation>
        <location evidence="3">Membrane</location>
    </subcellularLocation>
    <subcellularLocation>
        <location evidence="1">Mitochondrion</location>
    </subcellularLocation>
</comment>
<evidence type="ECO:0000256" key="6">
    <source>
        <dbReference type="ARBA" id="ARBA00023136"/>
    </source>
</evidence>
<accession>A0AAN6V3B6</accession>
<evidence type="ECO:0000313" key="8">
    <source>
        <dbReference type="EMBL" id="KAK4142756.1"/>
    </source>
</evidence>
<dbReference type="AlphaFoldDB" id="A0AAN6V3B6"/>
<reference evidence="8" key="2">
    <citation type="submission" date="2023-05" db="EMBL/GenBank/DDBJ databases">
        <authorList>
            <consortium name="Lawrence Berkeley National Laboratory"/>
            <person name="Steindorff A."/>
            <person name="Hensen N."/>
            <person name="Bonometti L."/>
            <person name="Westerberg I."/>
            <person name="Brannstrom I.O."/>
            <person name="Guillou S."/>
            <person name="Cros-Aarteil S."/>
            <person name="Calhoun S."/>
            <person name="Haridas S."/>
            <person name="Kuo A."/>
            <person name="Mondo S."/>
            <person name="Pangilinan J."/>
            <person name="Riley R."/>
            <person name="Labutti K."/>
            <person name="Andreopoulos B."/>
            <person name="Lipzen A."/>
            <person name="Chen C."/>
            <person name="Yanf M."/>
            <person name="Daum C."/>
            <person name="Ng V."/>
            <person name="Clum A."/>
            <person name="Ohm R."/>
            <person name="Martin F."/>
            <person name="Silar P."/>
            <person name="Natvig D."/>
            <person name="Lalanne C."/>
            <person name="Gautier V."/>
            <person name="Ament-Velasquez S.L."/>
            <person name="Kruys A."/>
            <person name="Hutchinson M.I."/>
            <person name="Powell A.J."/>
            <person name="Barry K."/>
            <person name="Miller A.N."/>
            <person name="Grigoriev I.V."/>
            <person name="Debuchy R."/>
            <person name="Gladieux P."/>
            <person name="Thoren M.H."/>
            <person name="Johannesson H."/>
        </authorList>
    </citation>
    <scope>NUCLEOTIDE SEQUENCE</scope>
    <source>
        <strain evidence="8">CBS 141.50</strain>
    </source>
</reference>
<dbReference type="GO" id="GO:0005783">
    <property type="term" value="C:endoplasmic reticulum"/>
    <property type="evidence" value="ECO:0007669"/>
    <property type="project" value="UniProtKB-SubCell"/>
</dbReference>
<keyword evidence="9" id="KW-1185">Reference proteome</keyword>
<name>A0AAN6V3B6_9PEZI</name>
<dbReference type="InterPro" id="IPR052374">
    <property type="entry name" value="SERAC1"/>
</dbReference>
<evidence type="ECO:0000256" key="2">
    <source>
        <dbReference type="ARBA" id="ARBA00004240"/>
    </source>
</evidence>
<gene>
    <name evidence="8" type="ORF">C8A04DRAFT_12909</name>
</gene>
<evidence type="ECO:0008006" key="10">
    <source>
        <dbReference type="Google" id="ProtNLM"/>
    </source>
</evidence>
<comment type="caution">
    <text evidence="8">The sequence shown here is derived from an EMBL/GenBank/DDBJ whole genome shotgun (WGS) entry which is preliminary data.</text>
</comment>
<dbReference type="PANTHER" id="PTHR48182:SF2">
    <property type="entry name" value="PROTEIN SERAC1"/>
    <property type="match status" value="1"/>
</dbReference>
<evidence type="ECO:0000256" key="4">
    <source>
        <dbReference type="ARBA" id="ARBA00022824"/>
    </source>
</evidence>
<keyword evidence="4" id="KW-0256">Endoplasmic reticulum</keyword>
<dbReference type="PANTHER" id="PTHR48182">
    <property type="entry name" value="PROTEIN SERAC1"/>
    <property type="match status" value="1"/>
</dbReference>
<dbReference type="GO" id="GO:0005739">
    <property type="term" value="C:mitochondrion"/>
    <property type="evidence" value="ECO:0007669"/>
    <property type="project" value="UniProtKB-SubCell"/>
</dbReference>
<feature type="region of interest" description="Disordered" evidence="7">
    <location>
        <begin position="248"/>
        <end position="343"/>
    </location>
</feature>
<dbReference type="GO" id="GO:0016020">
    <property type="term" value="C:membrane"/>
    <property type="evidence" value="ECO:0007669"/>
    <property type="project" value="UniProtKB-SubCell"/>
</dbReference>
<feature type="compositionally biased region" description="Polar residues" evidence="7">
    <location>
        <begin position="283"/>
        <end position="294"/>
    </location>
</feature>
<evidence type="ECO:0000256" key="1">
    <source>
        <dbReference type="ARBA" id="ARBA00004173"/>
    </source>
</evidence>
<evidence type="ECO:0000256" key="3">
    <source>
        <dbReference type="ARBA" id="ARBA00004370"/>
    </source>
</evidence>
<proteinExistence type="predicted"/>
<feature type="compositionally biased region" description="Basic and acidic residues" evidence="7">
    <location>
        <begin position="264"/>
        <end position="280"/>
    </location>
</feature>
<evidence type="ECO:0000256" key="7">
    <source>
        <dbReference type="SAM" id="MobiDB-lite"/>
    </source>
</evidence>
<keyword evidence="5" id="KW-0496">Mitochondrion</keyword>
<dbReference type="RefSeq" id="XP_062636127.1">
    <property type="nucleotide sequence ID" value="XM_062777508.1"/>
</dbReference>
<dbReference type="EMBL" id="MU853593">
    <property type="protein sequence ID" value="KAK4142756.1"/>
    <property type="molecule type" value="Genomic_DNA"/>
</dbReference>
<keyword evidence="6" id="KW-0472">Membrane</keyword>
<protein>
    <recommendedName>
        <fullName evidence="10">DUF676 domain-containing protein</fullName>
    </recommendedName>
</protein>